<comment type="similarity">
    <text evidence="2 6">Belongs to the fungal hydrophobin family.</text>
</comment>
<dbReference type="InterPro" id="IPR001338">
    <property type="entry name" value="Class_I_Hydrophobin"/>
</dbReference>
<evidence type="ECO:0000313" key="8">
    <source>
        <dbReference type="Proteomes" id="UP000230002"/>
    </source>
</evidence>
<keyword evidence="4 6" id="KW-0964">Secreted</keyword>
<evidence type="ECO:0000256" key="1">
    <source>
        <dbReference type="ARBA" id="ARBA00004191"/>
    </source>
</evidence>
<feature type="signal peptide" evidence="6">
    <location>
        <begin position="1"/>
        <end position="18"/>
    </location>
</feature>
<name>A0A2G8SLI1_9APHY</name>
<protein>
    <recommendedName>
        <fullName evidence="6">Hydrophobin</fullName>
    </recommendedName>
</protein>
<evidence type="ECO:0000256" key="4">
    <source>
        <dbReference type="ARBA" id="ARBA00022525"/>
    </source>
</evidence>
<dbReference type="GO" id="GO:0005199">
    <property type="term" value="F:structural constituent of cell wall"/>
    <property type="evidence" value="ECO:0007669"/>
    <property type="project" value="InterPro"/>
</dbReference>
<evidence type="ECO:0000256" key="5">
    <source>
        <dbReference type="ARBA" id="ARBA00023157"/>
    </source>
</evidence>
<gene>
    <name evidence="7" type="ORF">GSI_03388</name>
</gene>
<evidence type="ECO:0000256" key="6">
    <source>
        <dbReference type="RuleBase" id="RU365009"/>
    </source>
</evidence>
<keyword evidence="5 6" id="KW-1015">Disulfide bond</keyword>
<evidence type="ECO:0000256" key="3">
    <source>
        <dbReference type="ARBA" id="ARBA00022512"/>
    </source>
</evidence>
<dbReference type="Proteomes" id="UP000230002">
    <property type="component" value="Unassembled WGS sequence"/>
</dbReference>
<dbReference type="EMBL" id="AYKW01000005">
    <property type="protein sequence ID" value="PIL34609.1"/>
    <property type="molecule type" value="Genomic_DNA"/>
</dbReference>
<keyword evidence="3 6" id="KW-0134">Cell wall</keyword>
<evidence type="ECO:0000256" key="2">
    <source>
        <dbReference type="ARBA" id="ARBA00010446"/>
    </source>
</evidence>
<organism evidence="7 8">
    <name type="scientific">Ganoderma sinense ZZ0214-1</name>
    <dbReference type="NCBI Taxonomy" id="1077348"/>
    <lineage>
        <taxon>Eukaryota</taxon>
        <taxon>Fungi</taxon>
        <taxon>Dikarya</taxon>
        <taxon>Basidiomycota</taxon>
        <taxon>Agaricomycotina</taxon>
        <taxon>Agaricomycetes</taxon>
        <taxon>Polyporales</taxon>
        <taxon>Polyporaceae</taxon>
        <taxon>Ganoderma</taxon>
    </lineage>
</organism>
<feature type="chain" id="PRO_5013985853" description="Hydrophobin" evidence="6">
    <location>
        <begin position="19"/>
        <end position="109"/>
    </location>
</feature>
<evidence type="ECO:0000313" key="7">
    <source>
        <dbReference type="EMBL" id="PIL34609.1"/>
    </source>
</evidence>
<comment type="subcellular location">
    <subcellularLocation>
        <location evidence="1 6">Secreted</location>
        <location evidence="1 6">Cell wall</location>
    </subcellularLocation>
</comment>
<dbReference type="Pfam" id="PF01185">
    <property type="entry name" value="Hydrophobin"/>
    <property type="match status" value="1"/>
</dbReference>
<comment type="caution">
    <text evidence="7">The sequence shown here is derived from an EMBL/GenBank/DDBJ whole genome shotgun (WGS) entry which is preliminary data.</text>
</comment>
<sequence>MFAPFVAVATLFALPALAAPTSGSSSGSCNTGDIQCCNSVEDSSSAAASGILGLLGINLQDVTGLIGLQCSPLNVLGLGGSSACSQQPVCCQNNNVGGLISIGCVPIQL</sequence>
<dbReference type="CDD" id="cd23507">
    <property type="entry name" value="hydrophobin_I"/>
    <property type="match status" value="1"/>
</dbReference>
<keyword evidence="6" id="KW-0732">Signal</keyword>
<dbReference type="GO" id="GO:0009277">
    <property type="term" value="C:fungal-type cell wall"/>
    <property type="evidence" value="ECO:0007669"/>
    <property type="project" value="InterPro"/>
</dbReference>
<dbReference type="AlphaFoldDB" id="A0A2G8SLI1"/>
<dbReference type="SMART" id="SM00075">
    <property type="entry name" value="HYDRO"/>
    <property type="match status" value="1"/>
</dbReference>
<reference evidence="7 8" key="1">
    <citation type="journal article" date="2015" name="Sci. Rep.">
        <title>Chromosome-level genome map provides insights into diverse defense mechanisms in the medicinal fungus Ganoderma sinense.</title>
        <authorList>
            <person name="Zhu Y."/>
            <person name="Xu J."/>
            <person name="Sun C."/>
            <person name="Zhou S."/>
            <person name="Xu H."/>
            <person name="Nelson D.R."/>
            <person name="Qian J."/>
            <person name="Song J."/>
            <person name="Luo H."/>
            <person name="Xiang L."/>
            <person name="Li Y."/>
            <person name="Xu Z."/>
            <person name="Ji A."/>
            <person name="Wang L."/>
            <person name="Lu S."/>
            <person name="Hayward A."/>
            <person name="Sun W."/>
            <person name="Li X."/>
            <person name="Schwartz D.C."/>
            <person name="Wang Y."/>
            <person name="Chen S."/>
        </authorList>
    </citation>
    <scope>NUCLEOTIDE SEQUENCE [LARGE SCALE GENOMIC DNA]</scope>
    <source>
        <strain evidence="7 8">ZZ0214-1</strain>
    </source>
</reference>
<accession>A0A2G8SLI1</accession>
<keyword evidence="8" id="KW-1185">Reference proteome</keyword>
<dbReference type="OrthoDB" id="4225815at2759"/>
<proteinExistence type="inferred from homology"/>